<evidence type="ECO:0000313" key="1">
    <source>
        <dbReference type="EMBL" id="KAH6946391.1"/>
    </source>
</evidence>
<dbReference type="Proteomes" id="UP000821845">
    <property type="component" value="Chromosome 1"/>
</dbReference>
<sequence>MRYPARRARLEAAALSRRELAVAAKTRCYTDMSSEASVFGCVRRQGSVGLSAVIEWLRSAPKSMTQKLTSQCCRRQLVNKRLSLQFSLSSPGVSQRASTEDEDGARPSSMILGHDRCRDKKDSAIASRLARPCEAENQNEVLRHAKKAAFLILEPETDFRGKDGPAARYKQKRRARKPATFRSI</sequence>
<protein>
    <submittedName>
        <fullName evidence="1">Uncharacterized protein</fullName>
    </submittedName>
</protein>
<keyword evidence="2" id="KW-1185">Reference proteome</keyword>
<reference evidence="1" key="1">
    <citation type="submission" date="2020-05" db="EMBL/GenBank/DDBJ databases">
        <title>Large-scale comparative analyses of tick genomes elucidate their genetic diversity and vector capacities.</title>
        <authorList>
            <person name="Jia N."/>
            <person name="Wang J."/>
            <person name="Shi W."/>
            <person name="Du L."/>
            <person name="Sun Y."/>
            <person name="Zhan W."/>
            <person name="Jiang J."/>
            <person name="Wang Q."/>
            <person name="Zhang B."/>
            <person name="Ji P."/>
            <person name="Sakyi L.B."/>
            <person name="Cui X."/>
            <person name="Yuan T."/>
            <person name="Jiang B."/>
            <person name="Yang W."/>
            <person name="Lam T.T.-Y."/>
            <person name="Chang Q."/>
            <person name="Ding S."/>
            <person name="Wang X."/>
            <person name="Zhu J."/>
            <person name="Ruan X."/>
            <person name="Zhao L."/>
            <person name="Wei J."/>
            <person name="Que T."/>
            <person name="Du C."/>
            <person name="Cheng J."/>
            <person name="Dai P."/>
            <person name="Han X."/>
            <person name="Huang E."/>
            <person name="Gao Y."/>
            <person name="Liu J."/>
            <person name="Shao H."/>
            <person name="Ye R."/>
            <person name="Li L."/>
            <person name="Wei W."/>
            <person name="Wang X."/>
            <person name="Wang C."/>
            <person name="Yang T."/>
            <person name="Huo Q."/>
            <person name="Li W."/>
            <person name="Guo W."/>
            <person name="Chen H."/>
            <person name="Zhou L."/>
            <person name="Ni X."/>
            <person name="Tian J."/>
            <person name="Zhou Y."/>
            <person name="Sheng Y."/>
            <person name="Liu T."/>
            <person name="Pan Y."/>
            <person name="Xia L."/>
            <person name="Li J."/>
            <person name="Zhao F."/>
            <person name="Cao W."/>
        </authorList>
    </citation>
    <scope>NUCLEOTIDE SEQUENCE</scope>
    <source>
        <strain evidence="1">Hyas-2018</strain>
    </source>
</reference>
<accession>A0ACB7TJJ8</accession>
<organism evidence="1 2">
    <name type="scientific">Hyalomma asiaticum</name>
    <name type="common">Tick</name>
    <dbReference type="NCBI Taxonomy" id="266040"/>
    <lineage>
        <taxon>Eukaryota</taxon>
        <taxon>Metazoa</taxon>
        <taxon>Ecdysozoa</taxon>
        <taxon>Arthropoda</taxon>
        <taxon>Chelicerata</taxon>
        <taxon>Arachnida</taxon>
        <taxon>Acari</taxon>
        <taxon>Parasitiformes</taxon>
        <taxon>Ixodida</taxon>
        <taxon>Ixodoidea</taxon>
        <taxon>Ixodidae</taxon>
        <taxon>Hyalomminae</taxon>
        <taxon>Hyalomma</taxon>
    </lineage>
</organism>
<dbReference type="EMBL" id="CM023481">
    <property type="protein sequence ID" value="KAH6946391.1"/>
    <property type="molecule type" value="Genomic_DNA"/>
</dbReference>
<comment type="caution">
    <text evidence="1">The sequence shown here is derived from an EMBL/GenBank/DDBJ whole genome shotgun (WGS) entry which is preliminary data.</text>
</comment>
<name>A0ACB7TJJ8_HYAAI</name>
<evidence type="ECO:0000313" key="2">
    <source>
        <dbReference type="Proteomes" id="UP000821845"/>
    </source>
</evidence>
<gene>
    <name evidence="1" type="ORF">HPB50_013225</name>
</gene>
<proteinExistence type="predicted"/>